<feature type="disulfide bond" evidence="6">
    <location>
        <begin position="364"/>
        <end position="376"/>
    </location>
</feature>
<dbReference type="InterPro" id="IPR056863">
    <property type="entry name" value="LMN_ATRN_NET-like_EGF"/>
</dbReference>
<dbReference type="STRING" id="7719.ENSCINP00000036135"/>
<evidence type="ECO:0000259" key="8">
    <source>
        <dbReference type="PROSITE" id="PS51117"/>
    </source>
</evidence>
<keyword evidence="4" id="KW-0325">Glycoprotein</keyword>
<evidence type="ECO:0000256" key="5">
    <source>
        <dbReference type="ARBA" id="ARBA00023292"/>
    </source>
</evidence>
<keyword evidence="10" id="KW-1185">Reference proteome</keyword>
<dbReference type="Pfam" id="PF00055">
    <property type="entry name" value="Laminin_N"/>
    <property type="match status" value="1"/>
</dbReference>
<dbReference type="SMART" id="SM00136">
    <property type="entry name" value="LamNT"/>
    <property type="match status" value="1"/>
</dbReference>
<name>H2Y2K0_CIOIN</name>
<dbReference type="InterPro" id="IPR008211">
    <property type="entry name" value="Laminin_N"/>
</dbReference>
<evidence type="ECO:0000256" key="6">
    <source>
        <dbReference type="PROSITE-ProRule" id="PRU00460"/>
    </source>
</evidence>
<sequence length="399" mass="45214">VTVEPSNATCGFPKRSKFCSLKNHLSCLSCDSSRKDLSHDPNHMIDAIKWTWWQSKSNPGPPGRPLEVNVSIALPMKFILTDDVIIDFYDGRPQVMMVEKSSDHGITWLPLQYFADNCLARFGMPAKDTESTFSTFTEALSPFCTEDCSINDSWDSTDITRVSVSNRLTDLLILGLEKEEMCGALENNTLGLRSFLEITNLRIRLIRPPVMQWNKSNGKQSHLSSSYHYGIKKVQINARCQCNGHASSCVYEGKSARCECQHDTVGKQCEKCRPLFWMTSWRQGSFFPKRERGTANPCEAKALQLPEPCQCNKHSERCELVSVVGMLCVDCRHNTEGENCHRCKNRFYRNANVPINDTRTCKPCKCDRVGSYGKWCRSHGQCNCRPNFVGRTCNRCKSG</sequence>
<proteinExistence type="predicted"/>
<evidence type="ECO:0008006" key="11">
    <source>
        <dbReference type="Google" id="ProtNLM"/>
    </source>
</evidence>
<dbReference type="PANTHER" id="PTHR10574:SF440">
    <property type="entry name" value="LAMININ EGF-LIKE DOMAIN-CONTAINING PROTEIN"/>
    <property type="match status" value="1"/>
</dbReference>
<dbReference type="EMBL" id="EAAA01000491">
    <property type="status" value="NOT_ANNOTATED_CDS"/>
    <property type="molecule type" value="Genomic_DNA"/>
</dbReference>
<feature type="domain" description="Laminin N-terminal" evidence="8">
    <location>
        <begin position="1"/>
        <end position="239"/>
    </location>
</feature>
<dbReference type="SMART" id="SM00180">
    <property type="entry name" value="EGF_Lam"/>
    <property type="match status" value="3"/>
</dbReference>
<reference evidence="9" key="3">
    <citation type="submission" date="2025-08" db="UniProtKB">
        <authorList>
            <consortium name="Ensembl"/>
        </authorList>
    </citation>
    <scope>IDENTIFICATION</scope>
</reference>
<comment type="caution">
    <text evidence="6">Lacks conserved residue(s) required for the propagation of feature annotation.</text>
</comment>
<accession>H2Y2K0</accession>
<dbReference type="AlphaFoldDB" id="H2Y2K0"/>
<dbReference type="Gene3D" id="2.10.25.10">
    <property type="entry name" value="Laminin"/>
    <property type="match status" value="2"/>
</dbReference>
<feature type="disulfide bond" evidence="6">
    <location>
        <begin position="384"/>
        <end position="393"/>
    </location>
</feature>
<dbReference type="Ensembl" id="ENSCINT00000037172.1">
    <property type="protein sequence ID" value="ENSCINP00000036135.1"/>
    <property type="gene ID" value="ENSCING00000024925.1"/>
</dbReference>
<keyword evidence="5 6" id="KW-0424">Laminin EGF-like domain</keyword>
<dbReference type="InParanoid" id="H2Y2K0"/>
<evidence type="ECO:0000313" key="9">
    <source>
        <dbReference type="Ensembl" id="ENSCINP00000036135.1"/>
    </source>
</evidence>
<organism evidence="9 10">
    <name type="scientific">Ciona intestinalis</name>
    <name type="common">Transparent sea squirt</name>
    <name type="synonym">Ascidia intestinalis</name>
    <dbReference type="NCBI Taxonomy" id="7719"/>
    <lineage>
        <taxon>Eukaryota</taxon>
        <taxon>Metazoa</taxon>
        <taxon>Chordata</taxon>
        <taxon>Tunicata</taxon>
        <taxon>Ascidiacea</taxon>
        <taxon>Phlebobranchia</taxon>
        <taxon>Cionidae</taxon>
        <taxon>Ciona</taxon>
    </lineage>
</organism>
<dbReference type="OMA" id="LHANECK"/>
<dbReference type="Pfam" id="PF00053">
    <property type="entry name" value="EGF_laminin"/>
    <property type="match status" value="1"/>
</dbReference>
<evidence type="ECO:0000256" key="4">
    <source>
        <dbReference type="ARBA" id="ARBA00023180"/>
    </source>
</evidence>
<dbReference type="Pfam" id="PF24973">
    <property type="entry name" value="EGF_LMN_ATRN"/>
    <property type="match status" value="2"/>
</dbReference>
<keyword evidence="3 6" id="KW-1015">Disulfide bond</keyword>
<evidence type="ECO:0000259" key="7">
    <source>
        <dbReference type="PROSITE" id="PS50027"/>
    </source>
</evidence>
<dbReference type="FunFam" id="2.60.120.260:FF:000268">
    <property type="entry name" value="netrin-G2 isoform X1"/>
    <property type="match status" value="1"/>
</dbReference>
<reference evidence="9" key="2">
    <citation type="journal article" date="2008" name="Genome Biol.">
        <title>Improved genome assembly and evidence-based global gene model set for the chordate Ciona intestinalis: new insight into intron and operon populations.</title>
        <authorList>
            <person name="Satou Y."/>
            <person name="Mineta K."/>
            <person name="Ogasawara M."/>
            <person name="Sasakura Y."/>
            <person name="Shoguchi E."/>
            <person name="Ueno K."/>
            <person name="Yamada L."/>
            <person name="Matsumoto J."/>
            <person name="Wasserscheid J."/>
            <person name="Dewar K."/>
            <person name="Wiley G.B."/>
            <person name="Macmil S.L."/>
            <person name="Roe B.A."/>
            <person name="Zeller R.W."/>
            <person name="Hastings K.E."/>
            <person name="Lemaire P."/>
            <person name="Lindquist E."/>
            <person name="Endo T."/>
            <person name="Hotta K."/>
            <person name="Inaba K."/>
        </authorList>
    </citation>
    <scope>NUCLEOTIDE SEQUENCE [LARGE SCALE GENOMIC DNA]</scope>
    <source>
        <strain evidence="9">wild type</strain>
    </source>
</reference>
<keyword evidence="1" id="KW-0732">Signal</keyword>
<dbReference type="PROSITE" id="PS50027">
    <property type="entry name" value="EGF_LAM_2"/>
    <property type="match status" value="1"/>
</dbReference>
<dbReference type="PROSITE" id="PS01248">
    <property type="entry name" value="EGF_LAM_1"/>
    <property type="match status" value="1"/>
</dbReference>
<evidence type="ECO:0000256" key="2">
    <source>
        <dbReference type="ARBA" id="ARBA00022737"/>
    </source>
</evidence>
<dbReference type="SUPFAM" id="SSF57196">
    <property type="entry name" value="EGF/Laminin"/>
    <property type="match status" value="2"/>
</dbReference>
<dbReference type="GO" id="GO:0005604">
    <property type="term" value="C:basement membrane"/>
    <property type="evidence" value="ECO:0007669"/>
    <property type="project" value="UniProtKB-ARBA"/>
</dbReference>
<dbReference type="FunFam" id="2.10.25.10:FF:000188">
    <property type="entry name" value="Laminin subunit gamma 2"/>
    <property type="match status" value="1"/>
</dbReference>
<reference evidence="9" key="4">
    <citation type="submission" date="2025-09" db="UniProtKB">
        <authorList>
            <consortium name="Ensembl"/>
        </authorList>
    </citation>
    <scope>IDENTIFICATION</scope>
</reference>
<reference evidence="10" key="1">
    <citation type="journal article" date="2002" name="Science">
        <title>The draft genome of Ciona intestinalis: insights into chordate and vertebrate origins.</title>
        <authorList>
            <person name="Dehal P."/>
            <person name="Satou Y."/>
            <person name="Campbell R.K."/>
            <person name="Chapman J."/>
            <person name="Degnan B."/>
            <person name="De Tomaso A."/>
            <person name="Davidson B."/>
            <person name="Di Gregorio A."/>
            <person name="Gelpke M."/>
            <person name="Goodstein D.M."/>
            <person name="Harafuji N."/>
            <person name="Hastings K.E."/>
            <person name="Ho I."/>
            <person name="Hotta K."/>
            <person name="Huang W."/>
            <person name="Kawashima T."/>
            <person name="Lemaire P."/>
            <person name="Martinez D."/>
            <person name="Meinertzhagen I.A."/>
            <person name="Necula S."/>
            <person name="Nonaka M."/>
            <person name="Putnam N."/>
            <person name="Rash S."/>
            <person name="Saiga H."/>
            <person name="Satake M."/>
            <person name="Terry A."/>
            <person name="Yamada L."/>
            <person name="Wang H.G."/>
            <person name="Awazu S."/>
            <person name="Azumi K."/>
            <person name="Boore J."/>
            <person name="Branno M."/>
            <person name="Chin-Bow S."/>
            <person name="DeSantis R."/>
            <person name="Doyle S."/>
            <person name="Francino P."/>
            <person name="Keys D.N."/>
            <person name="Haga S."/>
            <person name="Hayashi H."/>
            <person name="Hino K."/>
            <person name="Imai K.S."/>
            <person name="Inaba K."/>
            <person name="Kano S."/>
            <person name="Kobayashi K."/>
            <person name="Kobayashi M."/>
            <person name="Lee B.I."/>
            <person name="Makabe K.W."/>
            <person name="Manohar C."/>
            <person name="Matassi G."/>
            <person name="Medina M."/>
            <person name="Mochizuki Y."/>
            <person name="Mount S."/>
            <person name="Morishita T."/>
            <person name="Miura S."/>
            <person name="Nakayama A."/>
            <person name="Nishizaka S."/>
            <person name="Nomoto H."/>
            <person name="Ohta F."/>
            <person name="Oishi K."/>
            <person name="Rigoutsos I."/>
            <person name="Sano M."/>
            <person name="Sasaki A."/>
            <person name="Sasakura Y."/>
            <person name="Shoguchi E."/>
            <person name="Shin-i T."/>
            <person name="Spagnuolo A."/>
            <person name="Stainier D."/>
            <person name="Suzuki M.M."/>
            <person name="Tassy O."/>
            <person name="Takatori N."/>
            <person name="Tokuoka M."/>
            <person name="Yagi K."/>
            <person name="Yoshizaki F."/>
            <person name="Wada S."/>
            <person name="Zhang C."/>
            <person name="Hyatt P.D."/>
            <person name="Larimer F."/>
            <person name="Detter C."/>
            <person name="Doggett N."/>
            <person name="Glavina T."/>
            <person name="Hawkins T."/>
            <person name="Richardson P."/>
            <person name="Lucas S."/>
            <person name="Kohara Y."/>
            <person name="Levine M."/>
            <person name="Satoh N."/>
            <person name="Rokhsar D.S."/>
        </authorList>
    </citation>
    <scope>NUCLEOTIDE SEQUENCE [LARGE SCALE GENOMIC DNA]</scope>
</reference>
<evidence type="ECO:0000313" key="10">
    <source>
        <dbReference type="Proteomes" id="UP000008144"/>
    </source>
</evidence>
<dbReference type="HOGENOM" id="CLU_039838_1_0_1"/>
<evidence type="ECO:0000256" key="3">
    <source>
        <dbReference type="ARBA" id="ARBA00023157"/>
    </source>
</evidence>
<evidence type="ECO:0000256" key="1">
    <source>
        <dbReference type="ARBA" id="ARBA00022729"/>
    </source>
</evidence>
<dbReference type="CDD" id="cd00055">
    <property type="entry name" value="EGF_Lam"/>
    <property type="match status" value="3"/>
</dbReference>
<keyword evidence="2" id="KW-0677">Repeat</keyword>
<dbReference type="InterPro" id="IPR002049">
    <property type="entry name" value="LE_dom"/>
</dbReference>
<feature type="domain" description="Laminin EGF-like" evidence="7">
    <location>
        <begin position="364"/>
        <end position="399"/>
    </location>
</feature>
<dbReference type="PANTHER" id="PTHR10574">
    <property type="entry name" value="NETRIN/LAMININ-RELATED"/>
    <property type="match status" value="1"/>
</dbReference>
<dbReference type="GeneTree" id="ENSGT00940000169261"/>
<dbReference type="Gene3D" id="2.60.120.260">
    <property type="entry name" value="Galactose-binding domain-like"/>
    <property type="match status" value="1"/>
</dbReference>
<dbReference type="Proteomes" id="UP000008144">
    <property type="component" value="Chromosome 10"/>
</dbReference>
<dbReference type="PROSITE" id="PS51117">
    <property type="entry name" value="LAMININ_NTER"/>
    <property type="match status" value="1"/>
</dbReference>
<dbReference type="InterPro" id="IPR050440">
    <property type="entry name" value="Laminin/Netrin_ECM"/>
</dbReference>
<protein>
    <recommendedName>
        <fullName evidence="11">Laminin N-terminal domain-containing protein</fullName>
    </recommendedName>
</protein>